<dbReference type="OrthoDB" id="2690153at2759"/>
<dbReference type="Gene3D" id="3.50.50.60">
    <property type="entry name" value="FAD/NAD(P)-binding domain"/>
    <property type="match status" value="1"/>
</dbReference>
<evidence type="ECO:0000256" key="4">
    <source>
        <dbReference type="ARBA" id="ARBA00023002"/>
    </source>
</evidence>
<dbReference type="PRINTS" id="PR00420">
    <property type="entry name" value="RNGMNOXGNASE"/>
</dbReference>
<reference evidence="6 7" key="1">
    <citation type="submission" date="2020-03" db="EMBL/GenBank/DDBJ databases">
        <title>Draft Genome Sequence of Cudoniella acicularis.</title>
        <authorList>
            <person name="Buettner E."/>
            <person name="Kellner H."/>
        </authorList>
    </citation>
    <scope>NUCLEOTIDE SEQUENCE [LARGE SCALE GENOMIC DNA]</scope>
    <source>
        <strain evidence="6 7">DSM 108380</strain>
    </source>
</reference>
<dbReference type="InterPro" id="IPR036188">
    <property type="entry name" value="FAD/NAD-bd_sf"/>
</dbReference>
<comment type="caution">
    <text evidence="6">The sequence shown here is derived from an EMBL/GenBank/DDBJ whole genome shotgun (WGS) entry which is preliminary data.</text>
</comment>
<dbReference type="PANTHER" id="PTHR43004">
    <property type="entry name" value="TRK SYSTEM POTASSIUM UPTAKE PROTEIN"/>
    <property type="match status" value="1"/>
</dbReference>
<evidence type="ECO:0000256" key="1">
    <source>
        <dbReference type="ARBA" id="ARBA00001974"/>
    </source>
</evidence>
<dbReference type="SUPFAM" id="SSF51905">
    <property type="entry name" value="FAD/NAD(P)-binding domain"/>
    <property type="match status" value="1"/>
</dbReference>
<protein>
    <recommendedName>
        <fullName evidence="5">FAD-binding domain-containing protein</fullName>
    </recommendedName>
</protein>
<dbReference type="Proteomes" id="UP000566819">
    <property type="component" value="Unassembled WGS sequence"/>
</dbReference>
<keyword evidence="2" id="KW-0285">Flavoprotein</keyword>
<evidence type="ECO:0000259" key="5">
    <source>
        <dbReference type="Pfam" id="PF01494"/>
    </source>
</evidence>
<dbReference type="Gene3D" id="3.30.9.10">
    <property type="entry name" value="D-Amino Acid Oxidase, subunit A, domain 2"/>
    <property type="match status" value="1"/>
</dbReference>
<name>A0A8H4VX00_9HELO</name>
<dbReference type="GO" id="GO:0071949">
    <property type="term" value="F:FAD binding"/>
    <property type="evidence" value="ECO:0007669"/>
    <property type="project" value="InterPro"/>
</dbReference>
<comment type="cofactor">
    <cofactor evidence="1">
        <name>FAD</name>
        <dbReference type="ChEBI" id="CHEBI:57692"/>
    </cofactor>
</comment>
<dbReference type="InterPro" id="IPR002938">
    <property type="entry name" value="FAD-bd"/>
</dbReference>
<dbReference type="InterPro" id="IPR050641">
    <property type="entry name" value="RIFMO-like"/>
</dbReference>
<dbReference type="AlphaFoldDB" id="A0A8H4VX00"/>
<gene>
    <name evidence="6" type="ORF">G7Y89_g12399</name>
</gene>
<proteinExistence type="predicted"/>
<feature type="domain" description="FAD-binding" evidence="5">
    <location>
        <begin position="21"/>
        <end position="385"/>
    </location>
</feature>
<keyword evidence="4" id="KW-0560">Oxidoreductase</keyword>
<dbReference type="Pfam" id="PF01494">
    <property type="entry name" value="FAD_binding_3"/>
    <property type="match status" value="1"/>
</dbReference>
<keyword evidence="3" id="KW-0274">FAD</keyword>
<dbReference type="GO" id="GO:0016709">
    <property type="term" value="F:oxidoreductase activity, acting on paired donors, with incorporation or reduction of molecular oxygen, NAD(P)H as one donor, and incorporation of one atom of oxygen"/>
    <property type="evidence" value="ECO:0007669"/>
    <property type="project" value="UniProtKB-ARBA"/>
</dbReference>
<evidence type="ECO:0000256" key="3">
    <source>
        <dbReference type="ARBA" id="ARBA00022827"/>
    </source>
</evidence>
<dbReference type="PANTHER" id="PTHR43004:SF19">
    <property type="entry name" value="BINDING MONOOXYGENASE, PUTATIVE (JCVI)-RELATED"/>
    <property type="match status" value="1"/>
</dbReference>
<evidence type="ECO:0000313" key="6">
    <source>
        <dbReference type="EMBL" id="KAF4625768.1"/>
    </source>
</evidence>
<accession>A0A8H4VX00</accession>
<dbReference type="EMBL" id="JAAMPI010001299">
    <property type="protein sequence ID" value="KAF4625768.1"/>
    <property type="molecule type" value="Genomic_DNA"/>
</dbReference>
<keyword evidence="7" id="KW-1185">Reference proteome</keyword>
<evidence type="ECO:0000313" key="7">
    <source>
        <dbReference type="Proteomes" id="UP000566819"/>
    </source>
</evidence>
<evidence type="ECO:0000256" key="2">
    <source>
        <dbReference type="ARBA" id="ARBA00022630"/>
    </source>
</evidence>
<dbReference type="Gene3D" id="3.40.30.120">
    <property type="match status" value="1"/>
</dbReference>
<sequence length="581" mass="64378">MPYFTPLPTRDERCFTRPPAEAPVLIVGAGPAGLFAAYLLAKQALRTVIVERHTVRLGQPKAHAINPRSLEIFRQCGLDTQKLRALGSSAEDAFWVRFMCGLRGTALGALPYERQDEAVKQLTPEPLFNIPQPVLESFLQEAALETGLVTIHRGWKWEEASSDARGWKLSLVRSVAEPKDSLEIASMFIIAADGVESTVRAKSPSIHWDFPAGALTQKNFYCSIHAHGNIRPVISSTGNFAQLYFCVHPEHRSGLIVYDLSGSWVHTRAIDPETEDVKAFTEEKCRQLIDECLGPGVDYTVQSANMWYTWPRVASAYHTDDLRTFLTGDAAHAFPPQGGLGVNTGLADVHNLVWKLGYVIDGKVPNPQAFLKSYTLERKPVAMANALQSATNEKKWKDFIALSGDLVTASAEYEKGAHEFFQEQHVKEALDGSIAENCKPHFDSLGLQLGYVYEESMATEPPRECWDYTPSSRHGARLPHAWTDSNSSTLDFIPYNNFCLIHAGGPFKQRQYQVEGSTVEVEIVDIAGKAELSGWVDLIRLYKDTAILVRPDQHILGHVNSDGHVQALLQGYFCGGKRAGS</sequence>
<organism evidence="6 7">
    <name type="scientific">Cudoniella acicularis</name>
    <dbReference type="NCBI Taxonomy" id="354080"/>
    <lineage>
        <taxon>Eukaryota</taxon>
        <taxon>Fungi</taxon>
        <taxon>Dikarya</taxon>
        <taxon>Ascomycota</taxon>
        <taxon>Pezizomycotina</taxon>
        <taxon>Leotiomycetes</taxon>
        <taxon>Helotiales</taxon>
        <taxon>Tricladiaceae</taxon>
        <taxon>Cudoniella</taxon>
    </lineage>
</organism>